<proteinExistence type="predicted"/>
<accession>A0A948TBB2</accession>
<name>A0A948TBB2_9BACT</name>
<organism evidence="1 2">
    <name type="scientific">Candidatus Phocaeicola faecigallinarum</name>
    <dbReference type="NCBI Taxonomy" id="2838732"/>
    <lineage>
        <taxon>Bacteria</taxon>
        <taxon>Pseudomonadati</taxon>
        <taxon>Bacteroidota</taxon>
        <taxon>Bacteroidia</taxon>
        <taxon>Bacteroidales</taxon>
        <taxon>Bacteroidaceae</taxon>
        <taxon>Phocaeicola</taxon>
    </lineage>
</organism>
<reference evidence="1" key="1">
    <citation type="journal article" date="2021" name="PeerJ">
        <title>Extensive microbial diversity within the chicken gut microbiome revealed by metagenomics and culture.</title>
        <authorList>
            <person name="Gilroy R."/>
            <person name="Ravi A."/>
            <person name="Getino M."/>
            <person name="Pursley I."/>
            <person name="Horton D.L."/>
            <person name="Alikhan N.F."/>
            <person name="Baker D."/>
            <person name="Gharbi K."/>
            <person name="Hall N."/>
            <person name="Watson M."/>
            <person name="Adriaenssens E.M."/>
            <person name="Foster-Nyarko E."/>
            <person name="Jarju S."/>
            <person name="Secka A."/>
            <person name="Antonio M."/>
            <person name="Oren A."/>
            <person name="Chaudhuri R.R."/>
            <person name="La Ragione R."/>
            <person name="Hildebrand F."/>
            <person name="Pallen M.J."/>
        </authorList>
    </citation>
    <scope>NUCLEOTIDE SEQUENCE</scope>
    <source>
        <strain evidence="1">G4-2901</strain>
    </source>
</reference>
<protein>
    <submittedName>
        <fullName evidence="1">Uncharacterized protein</fullName>
    </submittedName>
</protein>
<gene>
    <name evidence="1" type="ORF">H9777_04660</name>
</gene>
<evidence type="ECO:0000313" key="1">
    <source>
        <dbReference type="EMBL" id="MBU3837605.1"/>
    </source>
</evidence>
<dbReference type="Proteomes" id="UP000783796">
    <property type="component" value="Unassembled WGS sequence"/>
</dbReference>
<feature type="non-terminal residue" evidence="1">
    <location>
        <position position="258"/>
    </location>
</feature>
<dbReference type="EMBL" id="JAHLFW010000043">
    <property type="protein sequence ID" value="MBU3837605.1"/>
    <property type="molecule type" value="Genomic_DNA"/>
</dbReference>
<reference evidence="1" key="2">
    <citation type="submission" date="2021-04" db="EMBL/GenBank/DDBJ databases">
        <authorList>
            <person name="Gilroy R."/>
        </authorList>
    </citation>
    <scope>NUCLEOTIDE SEQUENCE</scope>
    <source>
        <strain evidence="1">G4-2901</strain>
    </source>
</reference>
<evidence type="ECO:0000313" key="2">
    <source>
        <dbReference type="Proteomes" id="UP000783796"/>
    </source>
</evidence>
<comment type="caution">
    <text evidence="1">The sequence shown here is derived from an EMBL/GenBank/DDBJ whole genome shotgun (WGS) entry which is preliminary data.</text>
</comment>
<dbReference type="AlphaFoldDB" id="A0A948TBB2"/>
<sequence>MTEEVRKKVCEGTVADLMKDKTGKQTVITLTRKNAYRVKKIREQGTDDEAVLFHFRKRCTGMGSYVHTIEAADGETELHPSEFEKWEAVEFLYPGYLEDLLDAAYNAYRWSSFEPEARAETDIMQYEKQLVEDLKQIPEEKQNEYVSAYHSKFSALLGSLSRCASPMVTGPAKFNCQRNNKALDAYQNRFDEFHDWRNRFKAAMERMKEAAKPEEQKQEEAWNRLKRDIASSAQTIHDIDTGKARGYSRALFVSSILN</sequence>